<accession>A0A1G7SH61</accession>
<dbReference type="OrthoDB" id="7864938at2"/>
<keyword evidence="3" id="KW-1185">Reference proteome</keyword>
<proteinExistence type="predicted"/>
<gene>
    <name evidence="2" type="ORF">SAMN04489759_105194</name>
</gene>
<evidence type="ECO:0000313" key="2">
    <source>
        <dbReference type="EMBL" id="SDG22405.1"/>
    </source>
</evidence>
<feature type="chain" id="PRO_5011792708" evidence="1">
    <location>
        <begin position="26"/>
        <end position="175"/>
    </location>
</feature>
<keyword evidence="1" id="KW-0732">Signal</keyword>
<dbReference type="RefSeq" id="WP_093742292.1">
    <property type="nucleotide sequence ID" value="NZ_FNBP01000005.1"/>
</dbReference>
<name>A0A1G7SH61_9RHOB</name>
<sequence>MLNNFKTFALAAGVSTMALAGAAFADDDIRVSAIDVETSVAAAADGNALQFYPDLAEDIRAEVAERVPMSSDDSDPQIKIDIRKIALNGATMLPDSMEFNQLEGVVDITSPTGDSAGLSFPVNIAAQSGDGIVPEGYVTVQPSETEFYVAMVSSFADVVAEGLANVNTAGSPVDP</sequence>
<dbReference type="EMBL" id="FNBP01000005">
    <property type="protein sequence ID" value="SDG22405.1"/>
    <property type="molecule type" value="Genomic_DNA"/>
</dbReference>
<reference evidence="3" key="1">
    <citation type="submission" date="2016-10" db="EMBL/GenBank/DDBJ databases">
        <authorList>
            <person name="Varghese N."/>
            <person name="Submissions S."/>
        </authorList>
    </citation>
    <scope>NUCLEOTIDE SEQUENCE [LARGE SCALE GENOMIC DNA]</scope>
    <source>
        <strain evidence="3">DSM 16477</strain>
    </source>
</reference>
<evidence type="ECO:0000256" key="1">
    <source>
        <dbReference type="SAM" id="SignalP"/>
    </source>
</evidence>
<feature type="signal peptide" evidence="1">
    <location>
        <begin position="1"/>
        <end position="25"/>
    </location>
</feature>
<evidence type="ECO:0000313" key="3">
    <source>
        <dbReference type="Proteomes" id="UP000199399"/>
    </source>
</evidence>
<organism evidence="2 3">
    <name type="scientific">Sulfitobacter delicatus</name>
    <dbReference type="NCBI Taxonomy" id="218672"/>
    <lineage>
        <taxon>Bacteria</taxon>
        <taxon>Pseudomonadati</taxon>
        <taxon>Pseudomonadota</taxon>
        <taxon>Alphaproteobacteria</taxon>
        <taxon>Rhodobacterales</taxon>
        <taxon>Roseobacteraceae</taxon>
        <taxon>Sulfitobacter</taxon>
    </lineage>
</organism>
<protein>
    <submittedName>
        <fullName evidence="2">Uncharacterized protein</fullName>
    </submittedName>
</protein>
<dbReference type="Proteomes" id="UP000199399">
    <property type="component" value="Unassembled WGS sequence"/>
</dbReference>
<dbReference type="AlphaFoldDB" id="A0A1G7SH61"/>